<gene>
    <name evidence="15" type="primary">LOC115633823</name>
</gene>
<evidence type="ECO:0000256" key="3">
    <source>
        <dbReference type="ARBA" id="ARBA00022532"/>
    </source>
</evidence>
<dbReference type="PANTHER" id="PTHR11540">
    <property type="entry name" value="MALATE AND LACTATE DEHYDROGENASE"/>
    <property type="match status" value="1"/>
</dbReference>
<evidence type="ECO:0000256" key="11">
    <source>
        <dbReference type="RuleBase" id="RU003405"/>
    </source>
</evidence>
<dbReference type="Gene3D" id="3.90.110.10">
    <property type="entry name" value="Lactate dehydrogenase/glycoside hydrolase, family 4, C-terminal"/>
    <property type="match status" value="1"/>
</dbReference>
<dbReference type="Gene3D" id="3.40.50.720">
    <property type="entry name" value="NAD(P)-binding Rossmann-like Domain"/>
    <property type="match status" value="1"/>
</dbReference>
<dbReference type="InterPro" id="IPR001252">
    <property type="entry name" value="Malate_DH_AS"/>
</dbReference>
<dbReference type="InterPro" id="IPR022383">
    <property type="entry name" value="Lactate/malate_DH_C"/>
</dbReference>
<dbReference type="GO" id="GO:0006099">
    <property type="term" value="P:tricarboxylic acid cycle"/>
    <property type="evidence" value="ECO:0007669"/>
    <property type="project" value="UniProtKB-KW"/>
</dbReference>
<evidence type="ECO:0000256" key="4">
    <source>
        <dbReference type="ARBA" id="ARBA00023002"/>
    </source>
</evidence>
<dbReference type="SMR" id="A0A6J2UFG9"/>
<organism evidence="14 15">
    <name type="scientific">Drosophila lebanonensis</name>
    <name type="common">Fruit fly</name>
    <name type="synonym">Scaptodrosophila lebanonensis</name>
    <dbReference type="NCBI Taxonomy" id="7225"/>
    <lineage>
        <taxon>Eukaryota</taxon>
        <taxon>Metazoa</taxon>
        <taxon>Ecdysozoa</taxon>
        <taxon>Arthropoda</taxon>
        <taxon>Hexapoda</taxon>
        <taxon>Insecta</taxon>
        <taxon>Pterygota</taxon>
        <taxon>Neoptera</taxon>
        <taxon>Endopterygota</taxon>
        <taxon>Diptera</taxon>
        <taxon>Brachycera</taxon>
        <taxon>Muscomorpha</taxon>
        <taxon>Ephydroidea</taxon>
        <taxon>Drosophilidae</taxon>
        <taxon>Scaptodrosophila</taxon>
    </lineage>
</organism>
<dbReference type="Pfam" id="PF02866">
    <property type="entry name" value="Ldh_1_C"/>
    <property type="match status" value="1"/>
</dbReference>
<dbReference type="Pfam" id="PF00056">
    <property type="entry name" value="Ldh_1_N"/>
    <property type="match status" value="1"/>
</dbReference>
<dbReference type="InterPro" id="IPR036291">
    <property type="entry name" value="NAD(P)-bd_dom_sf"/>
</dbReference>
<feature type="binding site" evidence="8">
    <location>
        <position position="148"/>
    </location>
    <ligand>
        <name>substrate</name>
    </ligand>
</feature>
<feature type="binding site" evidence="9">
    <location>
        <begin position="37"/>
        <end position="43"/>
    </location>
    <ligand>
        <name>NAD(+)</name>
        <dbReference type="ChEBI" id="CHEBI:57540"/>
    </ligand>
</feature>
<dbReference type="AlphaFoldDB" id="A0A6J2UFG9"/>
<evidence type="ECO:0000256" key="1">
    <source>
        <dbReference type="ARBA" id="ARBA00008824"/>
    </source>
</evidence>
<dbReference type="RefSeq" id="XP_030387169.1">
    <property type="nucleotide sequence ID" value="XM_030531309.1"/>
</dbReference>
<feature type="domain" description="Lactate/malate dehydrogenase C-terminal" evidence="13">
    <location>
        <begin position="176"/>
        <end position="339"/>
    </location>
</feature>
<reference evidence="15" key="1">
    <citation type="submission" date="2025-08" db="UniProtKB">
        <authorList>
            <consortium name="RefSeq"/>
        </authorList>
    </citation>
    <scope>IDENTIFICATION</scope>
    <source>
        <strain evidence="15">11010-0011.00</strain>
        <tissue evidence="15">Whole body</tissue>
    </source>
</reference>
<feature type="domain" description="Lactate/malate dehydrogenase N-terminal" evidence="12">
    <location>
        <begin position="32"/>
        <end position="174"/>
    </location>
</feature>
<evidence type="ECO:0000259" key="12">
    <source>
        <dbReference type="Pfam" id="PF00056"/>
    </source>
</evidence>
<evidence type="ECO:0000313" key="15">
    <source>
        <dbReference type="RefSeq" id="XP_030387169.1"/>
    </source>
</evidence>
<comment type="similarity">
    <text evidence="1">Belongs to the LDH/MDH superfamily. MDH type 1 family.</text>
</comment>
<comment type="subunit">
    <text evidence="2">Homodimer.</text>
</comment>
<dbReference type="PROSITE" id="PS00068">
    <property type="entry name" value="MDH"/>
    <property type="match status" value="1"/>
</dbReference>
<dbReference type="GO" id="GO:0030060">
    <property type="term" value="F:L-malate dehydrogenase (NAD+) activity"/>
    <property type="evidence" value="ECO:0007669"/>
    <property type="project" value="UniProtKB-EC"/>
</dbReference>
<feature type="binding site" evidence="9">
    <location>
        <begin position="146"/>
        <end position="148"/>
    </location>
    <ligand>
        <name>NAD(+)</name>
        <dbReference type="ChEBI" id="CHEBI:57540"/>
    </ligand>
</feature>
<sequence length="354" mass="37783">MLSFAFNWTKLLQRRQPNLALLGFQNSVRNYKVTVVGASGGIGQPLSLLIKQNPLVRELALHDLANVAGVGADLSHVSTKATVESYAGDTELMDALRNAEVVVVSAGLPRKPGMTRDQLLGANGSIAIKVATAVSAACPDALLAFITNPLNSIVPIASEVLKAKKAFDPNRLFGITTLDLVRAKTFIADFMNINPQDVNIPVIGGHAGTTILPIFSQCKPDFQGRDEDVKSLTHRIQEAGTEVVKAKAGKGSATLSMAFSAAYFVNSLLRGLNGDENIIEYAYVASNVTDVPFFSTALLLGPSGITKNLGLPCLREDEEEALEKMKPVLMQSIEAGIDFATSILCEEMKKAVAK</sequence>
<evidence type="ECO:0000259" key="13">
    <source>
        <dbReference type="Pfam" id="PF02866"/>
    </source>
</evidence>
<name>A0A6J2UFG9_DROLE</name>
<proteinExistence type="inferred from homology"/>
<dbReference type="SUPFAM" id="SSF56327">
    <property type="entry name" value="LDH C-terminal domain-like"/>
    <property type="match status" value="1"/>
</dbReference>
<feature type="binding site" evidence="8">
    <location>
        <position position="116"/>
    </location>
    <ligand>
        <name>substrate</name>
    </ligand>
</feature>
<evidence type="ECO:0000256" key="9">
    <source>
        <dbReference type="PIRSR" id="PIRSR000102-3"/>
    </source>
</evidence>
<evidence type="ECO:0000256" key="5">
    <source>
        <dbReference type="ARBA" id="ARBA00023027"/>
    </source>
</evidence>
<dbReference type="PIRSF" id="PIRSF000102">
    <property type="entry name" value="Lac_mal_DH"/>
    <property type="match status" value="1"/>
</dbReference>
<dbReference type="SUPFAM" id="SSF51735">
    <property type="entry name" value="NAD(P)-binding Rossmann-fold domains"/>
    <property type="match status" value="1"/>
</dbReference>
<evidence type="ECO:0000256" key="6">
    <source>
        <dbReference type="ARBA" id="ARBA00048313"/>
    </source>
</evidence>
<dbReference type="PANTHER" id="PTHR11540:SF16">
    <property type="entry name" value="MALATE DEHYDROGENASE, MITOCHONDRIAL"/>
    <property type="match status" value="1"/>
</dbReference>
<dbReference type="GO" id="GO:0006108">
    <property type="term" value="P:malate metabolic process"/>
    <property type="evidence" value="ECO:0007669"/>
    <property type="project" value="InterPro"/>
</dbReference>
<keyword evidence="4 10" id="KW-0560">Oxidoreductase</keyword>
<feature type="binding site" evidence="9">
    <location>
        <position position="63"/>
    </location>
    <ligand>
        <name>NAD(+)</name>
        <dbReference type="ChEBI" id="CHEBI:57540"/>
    </ligand>
</feature>
<keyword evidence="3 11" id="KW-0816">Tricarboxylic acid cycle</keyword>
<dbReference type="FunFam" id="3.40.50.720:FF:000268">
    <property type="entry name" value="Malate dehydrogenase"/>
    <property type="match status" value="1"/>
</dbReference>
<evidence type="ECO:0000256" key="2">
    <source>
        <dbReference type="ARBA" id="ARBA00011738"/>
    </source>
</evidence>
<dbReference type="CDD" id="cd01337">
    <property type="entry name" value="MDH_glyoxysomal_mitochondrial"/>
    <property type="match status" value="1"/>
</dbReference>
<dbReference type="GO" id="GO:0005739">
    <property type="term" value="C:mitochondrion"/>
    <property type="evidence" value="ECO:0007669"/>
    <property type="project" value="TreeGrafter"/>
</dbReference>
<evidence type="ECO:0000256" key="10">
    <source>
        <dbReference type="RuleBase" id="RU003369"/>
    </source>
</evidence>
<evidence type="ECO:0000256" key="7">
    <source>
        <dbReference type="PIRSR" id="PIRSR000102-1"/>
    </source>
</evidence>
<dbReference type="InterPro" id="IPR015955">
    <property type="entry name" value="Lactate_DH/Glyco_Ohase_4_C"/>
</dbReference>
<keyword evidence="5 9" id="KW-0520">NAD</keyword>
<keyword evidence="14" id="KW-1185">Reference proteome</keyword>
<dbReference type="InterPro" id="IPR010097">
    <property type="entry name" value="Malate_DH_type1"/>
</dbReference>
<protein>
    <recommendedName>
        <fullName evidence="11">Malate dehydrogenase</fullName>
        <ecNumber evidence="11">1.1.1.37</ecNumber>
    </recommendedName>
</protein>
<dbReference type="GeneID" id="115633823"/>
<accession>A0A6J2UFG9</accession>
<dbReference type="Proteomes" id="UP000504634">
    <property type="component" value="Unplaced"/>
</dbReference>
<feature type="binding site" evidence="8">
    <location>
        <position position="110"/>
    </location>
    <ligand>
        <name>substrate</name>
    </ligand>
</feature>
<feature type="binding site" evidence="8">
    <location>
        <position position="182"/>
    </location>
    <ligand>
        <name>substrate</name>
    </ligand>
</feature>
<dbReference type="InterPro" id="IPR001557">
    <property type="entry name" value="L-lactate/malate_DH"/>
</dbReference>
<dbReference type="FunFam" id="3.90.110.10:FF:000001">
    <property type="entry name" value="Malate dehydrogenase"/>
    <property type="match status" value="1"/>
</dbReference>
<comment type="catalytic activity">
    <reaction evidence="6 11">
        <text>(S)-malate + NAD(+) = oxaloacetate + NADH + H(+)</text>
        <dbReference type="Rhea" id="RHEA:21432"/>
        <dbReference type="ChEBI" id="CHEBI:15378"/>
        <dbReference type="ChEBI" id="CHEBI:15589"/>
        <dbReference type="ChEBI" id="CHEBI:16452"/>
        <dbReference type="ChEBI" id="CHEBI:57540"/>
        <dbReference type="ChEBI" id="CHEBI:57945"/>
        <dbReference type="EC" id="1.1.1.37"/>
    </reaction>
</comment>
<dbReference type="OrthoDB" id="755699at2759"/>
<feature type="binding site" evidence="9">
    <location>
        <position position="257"/>
    </location>
    <ligand>
        <name>NAD(+)</name>
        <dbReference type="ChEBI" id="CHEBI:57540"/>
    </ligand>
</feature>
<feature type="binding site" evidence="9">
    <location>
        <position position="123"/>
    </location>
    <ligand>
        <name>NAD(+)</name>
        <dbReference type="ChEBI" id="CHEBI:57540"/>
    </ligand>
</feature>
<dbReference type="EC" id="1.1.1.37" evidence="11"/>
<evidence type="ECO:0000256" key="8">
    <source>
        <dbReference type="PIRSR" id="PIRSR000102-2"/>
    </source>
</evidence>
<dbReference type="InterPro" id="IPR001236">
    <property type="entry name" value="Lactate/malate_DH_N"/>
</dbReference>
<dbReference type="NCBIfam" id="TIGR01772">
    <property type="entry name" value="MDH_euk_gproteo"/>
    <property type="match status" value="1"/>
</dbReference>
<evidence type="ECO:0000313" key="14">
    <source>
        <dbReference type="Proteomes" id="UP000504634"/>
    </source>
</evidence>
<feature type="active site" description="Proton acceptor" evidence="7">
    <location>
        <position position="206"/>
    </location>
</feature>